<reference evidence="12" key="2">
    <citation type="submission" date="2025-08" db="UniProtKB">
        <authorList>
            <consortium name="RefSeq"/>
        </authorList>
    </citation>
    <scope>IDENTIFICATION</scope>
    <source>
        <strain evidence="12">S238N-H82</strain>
        <tissue evidence="12">Testes</tissue>
    </source>
</reference>
<dbReference type="InterPro" id="IPR035914">
    <property type="entry name" value="Sperma_CUB_dom_sf"/>
</dbReference>
<dbReference type="CDD" id="cd00041">
    <property type="entry name" value="CUB"/>
    <property type="match status" value="1"/>
</dbReference>
<dbReference type="InterPro" id="IPR016186">
    <property type="entry name" value="C-type_lectin-like/link_sf"/>
</dbReference>
<dbReference type="SMART" id="SM00327">
    <property type="entry name" value="VWA"/>
    <property type="match status" value="1"/>
</dbReference>
<evidence type="ECO:0000259" key="9">
    <source>
        <dbReference type="PROSITE" id="PS50041"/>
    </source>
</evidence>
<dbReference type="PRINTS" id="PR00453">
    <property type="entry name" value="VWFADOMAIN"/>
</dbReference>
<reference evidence="11" key="1">
    <citation type="journal article" date="2020" name="Nat. Ecol. Evol.">
        <title>Deeply conserved synteny resolves early events in vertebrate evolution.</title>
        <authorList>
            <person name="Simakov O."/>
            <person name="Marletaz F."/>
            <person name="Yue J.X."/>
            <person name="O'Connell B."/>
            <person name="Jenkins J."/>
            <person name="Brandt A."/>
            <person name="Calef R."/>
            <person name="Tung C.H."/>
            <person name="Huang T.K."/>
            <person name="Schmutz J."/>
            <person name="Satoh N."/>
            <person name="Yu J.K."/>
            <person name="Putnam N.H."/>
            <person name="Green R.E."/>
            <person name="Rokhsar D.S."/>
        </authorList>
    </citation>
    <scope>NUCLEOTIDE SEQUENCE [LARGE SCALE GENOMIC DNA]</scope>
    <source>
        <strain evidence="11">S238N-H82</strain>
    </source>
</reference>
<dbReference type="Gene3D" id="2.60.120.290">
    <property type="entry name" value="Spermadhesin, CUB domain"/>
    <property type="match status" value="1"/>
</dbReference>
<dbReference type="KEGG" id="bfo:118432006"/>
<feature type="domain" description="CUB" evidence="8">
    <location>
        <begin position="676"/>
        <end position="782"/>
    </location>
</feature>
<evidence type="ECO:0000256" key="3">
    <source>
        <dbReference type="ARBA" id="ARBA00022737"/>
    </source>
</evidence>
<keyword evidence="1" id="KW-0245">EGF-like domain</keyword>
<keyword evidence="11" id="KW-1185">Reference proteome</keyword>
<dbReference type="GeneID" id="118432006"/>
<keyword evidence="3" id="KW-0677">Repeat</keyword>
<dbReference type="AlphaFoldDB" id="A0A9J7MDS9"/>
<feature type="domain" description="VWFA" evidence="10">
    <location>
        <begin position="94"/>
        <end position="265"/>
    </location>
</feature>
<dbReference type="FunFam" id="3.40.50.410:FF:000047">
    <property type="entry name" value="von Willebrand factor A domain containing 2"/>
    <property type="match status" value="1"/>
</dbReference>
<evidence type="ECO:0000259" key="8">
    <source>
        <dbReference type="PROSITE" id="PS01180"/>
    </source>
</evidence>
<sequence>MKLCPSLLVALLLLVVGGSSKSAAAPDKRDLSTNFLIERLEEFLREEAADNGDNAAASVEEDDPSARSGDLEGSDETFFETRGGGSSACVAPLDLFLLLDGSGSVGTANFDKVKQFAADVVNSFDVSPTATRVGVAQYSDRNSLVFNLGDHADKPSTVSAIDGISYQRGNTKTGAALEFVRQNAAWRGGAVPKVMIVLTDGKSGDAVAAPSQSLAADGVAVYAIGVGNFDHAELLQIANSDQDKVIELTDFNALATKIDDIANAVCSSVSDGCPSGYKSHGGICYKAFNTEKTFLQASEACYADGGTLAMPRDAATNAFIKSLKDDVDPSGFFWFGLVDQHQENEWVWIDGRPLGSFSDWKPGEPNNAGDEDFAEYFPTQWNDVGGNAKNRKFICQVIPIDCPEGYVYHPPSRMCYKAFDVKKNNEGAIEACSADGGSLAMPGDATTNVFLIYLKNAVDNKALFRFGLTDEHEEGGWMRADGIALGNFQPWGPGEPNNRRNEDCAEYFPGSHPKNKRNMWNDGPCANQNRKFICQVVPKDCPKGYKQSGASCYKAFDTKKNHDEAAKICRAEGGSLAMPRDQATNDFLVNLKNEVDGTSWFWLGADDKNDEGTWQYADGEPFGSYRNWFPGEPNQAGGNEDCLMMFESPRNMWNDQGCATEQKFICQIQMPIVDSCGGNVPGEVGVIVSPGYPVTYTDHQKCSWNIMARPGKVITVIFDDFGLESTFDTVTVEDACSGKELGKFSGSTLPAAVHSTDKQIRVIFTTDNSVTERGFKLRYFASDPSGKREIAEPMPAQLPDEALQERDQEEPADNTNEGMLLETLKILEEDLRNAGNELE</sequence>
<evidence type="ECO:0000256" key="1">
    <source>
        <dbReference type="ARBA" id="ARBA00022536"/>
    </source>
</evidence>
<evidence type="ECO:0000256" key="5">
    <source>
        <dbReference type="PROSITE-ProRule" id="PRU00059"/>
    </source>
</evidence>
<protein>
    <submittedName>
        <fullName evidence="12">Uncharacterized protein LOC118432006</fullName>
    </submittedName>
</protein>
<dbReference type="SUPFAM" id="SSF53300">
    <property type="entry name" value="vWA-like"/>
    <property type="match status" value="1"/>
</dbReference>
<feature type="domain" description="C-type lectin" evidence="9">
    <location>
        <begin position="411"/>
        <end position="525"/>
    </location>
</feature>
<dbReference type="CDD" id="cd00037">
    <property type="entry name" value="CLECT"/>
    <property type="match status" value="3"/>
</dbReference>
<dbReference type="Pfam" id="PF00431">
    <property type="entry name" value="CUB"/>
    <property type="match status" value="1"/>
</dbReference>
<gene>
    <name evidence="12" type="primary">LOC118432006</name>
</gene>
<organism evidence="11 12">
    <name type="scientific">Branchiostoma floridae</name>
    <name type="common">Florida lancelet</name>
    <name type="synonym">Amphioxus</name>
    <dbReference type="NCBI Taxonomy" id="7739"/>
    <lineage>
        <taxon>Eukaryota</taxon>
        <taxon>Metazoa</taxon>
        <taxon>Chordata</taxon>
        <taxon>Cephalochordata</taxon>
        <taxon>Leptocardii</taxon>
        <taxon>Amphioxiformes</taxon>
        <taxon>Branchiostomatidae</taxon>
        <taxon>Branchiostoma</taxon>
    </lineage>
</organism>
<dbReference type="SUPFAM" id="SSF49854">
    <property type="entry name" value="Spermadhesin, CUB domain"/>
    <property type="match status" value="1"/>
</dbReference>
<dbReference type="PANTHER" id="PTHR22801:SF63">
    <property type="entry name" value="C-TYPE LECTIN DOMAIN-CONTAINING PROTEIN"/>
    <property type="match status" value="1"/>
</dbReference>
<dbReference type="InterPro" id="IPR036465">
    <property type="entry name" value="vWFA_dom_sf"/>
</dbReference>
<dbReference type="Gene3D" id="3.40.50.410">
    <property type="entry name" value="von Willebrand factor, type A domain"/>
    <property type="match status" value="1"/>
</dbReference>
<evidence type="ECO:0000256" key="2">
    <source>
        <dbReference type="ARBA" id="ARBA00022729"/>
    </source>
</evidence>
<keyword evidence="2 7" id="KW-0732">Signal</keyword>
<evidence type="ECO:0000259" key="10">
    <source>
        <dbReference type="PROSITE" id="PS50234"/>
    </source>
</evidence>
<dbReference type="PROSITE" id="PS50041">
    <property type="entry name" value="C_TYPE_LECTIN_2"/>
    <property type="match status" value="3"/>
</dbReference>
<dbReference type="InterPro" id="IPR016187">
    <property type="entry name" value="CTDL_fold"/>
</dbReference>
<dbReference type="CDD" id="cd01472">
    <property type="entry name" value="vWA_collagen"/>
    <property type="match status" value="1"/>
</dbReference>
<accession>A0A9J7MDS9</accession>
<feature type="signal peptide" evidence="7">
    <location>
        <begin position="1"/>
        <end position="20"/>
    </location>
</feature>
<dbReference type="InterPro" id="IPR002035">
    <property type="entry name" value="VWF_A"/>
</dbReference>
<feature type="chain" id="PRO_5039885799" evidence="7">
    <location>
        <begin position="21"/>
        <end position="839"/>
    </location>
</feature>
<dbReference type="SMART" id="SM00042">
    <property type="entry name" value="CUB"/>
    <property type="match status" value="1"/>
</dbReference>
<dbReference type="InterPro" id="IPR000859">
    <property type="entry name" value="CUB_dom"/>
</dbReference>
<name>A0A9J7MDS9_BRAFL</name>
<feature type="region of interest" description="Disordered" evidence="6">
    <location>
        <begin position="786"/>
        <end position="820"/>
    </location>
</feature>
<dbReference type="Pfam" id="PF00059">
    <property type="entry name" value="Lectin_C"/>
    <property type="match status" value="3"/>
</dbReference>
<evidence type="ECO:0000256" key="7">
    <source>
        <dbReference type="SAM" id="SignalP"/>
    </source>
</evidence>
<dbReference type="PROSITE" id="PS50234">
    <property type="entry name" value="VWFA"/>
    <property type="match status" value="1"/>
</dbReference>
<dbReference type="FunFam" id="2.60.120.290:FF:000001">
    <property type="entry name" value="CUB and sushi domain-containing protein 3 isoform X1"/>
    <property type="match status" value="1"/>
</dbReference>
<dbReference type="PANTHER" id="PTHR22801">
    <property type="entry name" value="LITHOSTATHINE"/>
    <property type="match status" value="1"/>
</dbReference>
<dbReference type="InterPro" id="IPR001304">
    <property type="entry name" value="C-type_lectin-like"/>
</dbReference>
<dbReference type="SMART" id="SM00034">
    <property type="entry name" value="CLECT"/>
    <property type="match status" value="3"/>
</dbReference>
<feature type="region of interest" description="Disordered" evidence="6">
    <location>
        <begin position="50"/>
        <end position="77"/>
    </location>
</feature>
<dbReference type="RefSeq" id="XP_035699367.1">
    <property type="nucleotide sequence ID" value="XM_035843474.1"/>
</dbReference>
<evidence type="ECO:0000313" key="12">
    <source>
        <dbReference type="RefSeq" id="XP_035699367.1"/>
    </source>
</evidence>
<evidence type="ECO:0000256" key="6">
    <source>
        <dbReference type="SAM" id="MobiDB-lite"/>
    </source>
</evidence>
<dbReference type="SUPFAM" id="SSF56436">
    <property type="entry name" value="C-type lectin-like"/>
    <property type="match status" value="3"/>
</dbReference>
<dbReference type="OrthoDB" id="7357196at2759"/>
<dbReference type="PROSITE" id="PS00615">
    <property type="entry name" value="C_TYPE_LECTIN_1"/>
    <property type="match status" value="1"/>
</dbReference>
<dbReference type="PROSITE" id="PS01180">
    <property type="entry name" value="CUB"/>
    <property type="match status" value="1"/>
</dbReference>
<feature type="domain" description="C-type lectin" evidence="9">
    <location>
        <begin position="548"/>
        <end position="667"/>
    </location>
</feature>
<comment type="caution">
    <text evidence="5">Lacks conserved residue(s) required for the propagation of feature annotation.</text>
</comment>
<evidence type="ECO:0000256" key="4">
    <source>
        <dbReference type="ARBA" id="ARBA00023157"/>
    </source>
</evidence>
<dbReference type="Proteomes" id="UP000001554">
    <property type="component" value="Chromosome 2"/>
</dbReference>
<feature type="domain" description="C-type lectin" evidence="9">
    <location>
        <begin position="280"/>
        <end position="383"/>
    </location>
</feature>
<keyword evidence="4" id="KW-1015">Disulfide bond</keyword>
<proteinExistence type="predicted"/>
<evidence type="ECO:0000313" key="11">
    <source>
        <dbReference type="Proteomes" id="UP000001554"/>
    </source>
</evidence>
<dbReference type="InterPro" id="IPR018378">
    <property type="entry name" value="C-type_lectin_CS"/>
</dbReference>
<dbReference type="Pfam" id="PF00092">
    <property type="entry name" value="VWA"/>
    <property type="match status" value="1"/>
</dbReference>
<dbReference type="Gene3D" id="3.10.100.10">
    <property type="entry name" value="Mannose-Binding Protein A, subunit A"/>
    <property type="match status" value="3"/>
</dbReference>
<dbReference type="InterPro" id="IPR050801">
    <property type="entry name" value="Ca-Dep_Lectins_ImmuneDev"/>
</dbReference>